<sequence>MAFLAVRPATPLRAGNRPDPVSTSPSTPTTPVVRTARTSSRSRSKVALSASGSAGRTGAARQTSSQCGAAAADAVTTIAAAAATAESRSMYRLLVGMEPLLKGSMAGYLEALNRNAGYAAGTAAFTSV</sequence>
<evidence type="ECO:0000256" key="1">
    <source>
        <dbReference type="SAM" id="MobiDB-lite"/>
    </source>
</evidence>
<reference evidence="3" key="1">
    <citation type="journal article" date="2019" name="Int. J. Syst. Evol. Microbiol.">
        <title>The Global Catalogue of Microorganisms (GCM) 10K type strain sequencing project: providing services to taxonomists for standard genome sequencing and annotation.</title>
        <authorList>
            <consortium name="The Broad Institute Genomics Platform"/>
            <consortium name="The Broad Institute Genome Sequencing Center for Infectious Disease"/>
            <person name="Wu L."/>
            <person name="Ma J."/>
        </authorList>
    </citation>
    <scope>NUCLEOTIDE SEQUENCE [LARGE SCALE GENOMIC DNA]</scope>
    <source>
        <strain evidence="3">JCM 17326</strain>
    </source>
</reference>
<proteinExistence type="predicted"/>
<accession>A0ABP6Z3U4</accession>
<evidence type="ECO:0000313" key="3">
    <source>
        <dbReference type="Proteomes" id="UP001500630"/>
    </source>
</evidence>
<gene>
    <name evidence="2" type="ORF">GCM10022419_095710</name>
</gene>
<comment type="caution">
    <text evidence="2">The sequence shown here is derived from an EMBL/GenBank/DDBJ whole genome shotgun (WGS) entry which is preliminary data.</text>
</comment>
<dbReference type="Proteomes" id="UP001500630">
    <property type="component" value="Unassembled WGS sequence"/>
</dbReference>
<name>A0ABP6Z3U4_9ACTN</name>
<dbReference type="EMBL" id="BAABDQ010000032">
    <property type="protein sequence ID" value="GAA3597335.1"/>
    <property type="molecule type" value="Genomic_DNA"/>
</dbReference>
<organism evidence="2 3">
    <name type="scientific">Nonomuraea rosea</name>
    <dbReference type="NCBI Taxonomy" id="638574"/>
    <lineage>
        <taxon>Bacteria</taxon>
        <taxon>Bacillati</taxon>
        <taxon>Actinomycetota</taxon>
        <taxon>Actinomycetes</taxon>
        <taxon>Streptosporangiales</taxon>
        <taxon>Streptosporangiaceae</taxon>
        <taxon>Nonomuraea</taxon>
    </lineage>
</organism>
<protein>
    <submittedName>
        <fullName evidence="2">Uncharacterized protein</fullName>
    </submittedName>
</protein>
<evidence type="ECO:0000313" key="2">
    <source>
        <dbReference type="EMBL" id="GAA3597335.1"/>
    </source>
</evidence>
<feature type="region of interest" description="Disordered" evidence="1">
    <location>
        <begin position="1"/>
        <end position="66"/>
    </location>
</feature>
<feature type="compositionally biased region" description="Low complexity" evidence="1">
    <location>
        <begin position="17"/>
        <end position="60"/>
    </location>
</feature>
<keyword evidence="3" id="KW-1185">Reference proteome</keyword>